<dbReference type="InterPro" id="IPR013691">
    <property type="entry name" value="MeTrfase_14"/>
</dbReference>
<evidence type="ECO:0000259" key="2">
    <source>
        <dbReference type="Pfam" id="PF08484"/>
    </source>
</evidence>
<name>A0A382BJY7_9ZZZZ</name>
<reference evidence="3" key="1">
    <citation type="submission" date="2018-05" db="EMBL/GenBank/DDBJ databases">
        <authorList>
            <person name="Lanie J.A."/>
            <person name="Ng W.-L."/>
            <person name="Kazmierczak K.M."/>
            <person name="Andrzejewski T.M."/>
            <person name="Davidsen T.M."/>
            <person name="Wayne K.J."/>
            <person name="Tettelin H."/>
            <person name="Glass J.I."/>
            <person name="Rusch D."/>
            <person name="Podicherti R."/>
            <person name="Tsui H.-C.T."/>
            <person name="Winkler M.E."/>
        </authorList>
    </citation>
    <scope>NUCLEOTIDE SEQUENCE</scope>
</reference>
<gene>
    <name evidence="3" type="ORF">METZ01_LOCUS166982</name>
</gene>
<dbReference type="InterPro" id="IPR013630">
    <property type="entry name" value="Methyltransf_Zn-bd_dom_put"/>
</dbReference>
<dbReference type="EMBL" id="UINC01030175">
    <property type="protein sequence ID" value="SVB14128.1"/>
    <property type="molecule type" value="Genomic_DNA"/>
</dbReference>
<dbReference type="Gene3D" id="3.40.50.150">
    <property type="entry name" value="Vaccinia Virus protein VP39"/>
    <property type="match status" value="1"/>
</dbReference>
<organism evidence="3">
    <name type="scientific">marine metagenome</name>
    <dbReference type="NCBI Taxonomy" id="408172"/>
    <lineage>
        <taxon>unclassified sequences</taxon>
        <taxon>metagenomes</taxon>
        <taxon>ecological metagenomes</taxon>
    </lineage>
</organism>
<dbReference type="AlphaFoldDB" id="A0A382BJY7"/>
<dbReference type="PANTHER" id="PTHR43861">
    <property type="entry name" value="TRANS-ACONITATE 2-METHYLTRANSFERASE-RELATED"/>
    <property type="match status" value="1"/>
</dbReference>
<dbReference type="Pfam" id="PF08421">
    <property type="entry name" value="Methyltransf_13"/>
    <property type="match status" value="1"/>
</dbReference>
<accession>A0A382BJY7</accession>
<dbReference type="SUPFAM" id="SSF53335">
    <property type="entry name" value="S-adenosyl-L-methionine-dependent methyltransferases"/>
    <property type="match status" value="1"/>
</dbReference>
<evidence type="ECO:0000313" key="3">
    <source>
        <dbReference type="EMBL" id="SVB14128.1"/>
    </source>
</evidence>
<protein>
    <recommendedName>
        <fullName evidence="4">C-methyltransferase domain-containing protein</fullName>
    </recommendedName>
</protein>
<dbReference type="InterPro" id="IPR038576">
    <property type="entry name" value="Methyltransf_Zn-bd_dom_put_sf"/>
</dbReference>
<dbReference type="Gene3D" id="6.20.50.110">
    <property type="entry name" value="Methyltransferase, zinc-binding domain"/>
    <property type="match status" value="1"/>
</dbReference>
<dbReference type="Pfam" id="PF08484">
    <property type="entry name" value="Methyltransf_14"/>
    <property type="match status" value="1"/>
</dbReference>
<evidence type="ECO:0000259" key="1">
    <source>
        <dbReference type="Pfam" id="PF08421"/>
    </source>
</evidence>
<evidence type="ECO:0008006" key="4">
    <source>
        <dbReference type="Google" id="ProtNLM"/>
    </source>
</evidence>
<feature type="domain" description="Methyltransferase putative zinc binding" evidence="1">
    <location>
        <begin position="6"/>
        <end position="65"/>
    </location>
</feature>
<sequence length="409" mass="46863">MEIESCRFCESPINKFMTYGKMPIANAFLTEEQYPQEYFFELAPSYCTKCSLFQLIDQPDPKLLFHEEYAFLAGTSAVMQEHFKSLANQVIDRFNLKPEELAVEIGNNDGGMVHYLKDLGYKHVGIDPSKNVSDIATSKGVTMINDFFGDEIASKVKKEFGEAKVFLAANTLAHIPDIKSVFSGVNNLLSKDGGVFITEDPYLVNVFEKTSYDQIYDEHVFIFSLSAMSKICEEFDLEVFDIEPLPTAGGSMRYFICRKGQQEITERKVKQTVLEDKLDLFNKAIYLEFKKNCERSKYELFKLLSDLKAKGNVIAGYGATSKSTTIFNYCGIDNNLIDYITDTTPTKINKMSPGKHIPIYDYNYFCENHPDYTYLLAWNHKNEIVEKESGKYKGRWITHIPKVRIHDTF</sequence>
<dbReference type="Pfam" id="PF13489">
    <property type="entry name" value="Methyltransf_23"/>
    <property type="match status" value="1"/>
</dbReference>
<dbReference type="InterPro" id="IPR029063">
    <property type="entry name" value="SAM-dependent_MTases_sf"/>
</dbReference>
<dbReference type="PANTHER" id="PTHR43861:SF5">
    <property type="entry name" value="BLL5978 PROTEIN"/>
    <property type="match status" value="1"/>
</dbReference>
<dbReference type="Gene3D" id="3.40.50.720">
    <property type="entry name" value="NAD(P)-binding Rossmann-like Domain"/>
    <property type="match status" value="1"/>
</dbReference>
<proteinExistence type="predicted"/>
<feature type="domain" description="C-methyltransferase" evidence="2">
    <location>
        <begin position="246"/>
        <end position="401"/>
    </location>
</feature>